<organism evidence="1 2">
    <name type="scientific">Plicaturopsis crispa FD-325 SS-3</name>
    <dbReference type="NCBI Taxonomy" id="944288"/>
    <lineage>
        <taxon>Eukaryota</taxon>
        <taxon>Fungi</taxon>
        <taxon>Dikarya</taxon>
        <taxon>Basidiomycota</taxon>
        <taxon>Agaricomycotina</taxon>
        <taxon>Agaricomycetes</taxon>
        <taxon>Agaricomycetidae</taxon>
        <taxon>Amylocorticiales</taxon>
        <taxon>Amylocorticiaceae</taxon>
        <taxon>Plicatura</taxon>
        <taxon>Plicaturopsis crispa</taxon>
    </lineage>
</organism>
<keyword evidence="2" id="KW-1185">Reference proteome</keyword>
<reference evidence="1 2" key="1">
    <citation type="submission" date="2014-06" db="EMBL/GenBank/DDBJ databases">
        <title>Evolutionary Origins and Diversification of the Mycorrhizal Mutualists.</title>
        <authorList>
            <consortium name="DOE Joint Genome Institute"/>
            <consortium name="Mycorrhizal Genomics Consortium"/>
            <person name="Kohler A."/>
            <person name="Kuo A."/>
            <person name="Nagy L.G."/>
            <person name="Floudas D."/>
            <person name="Copeland A."/>
            <person name="Barry K.W."/>
            <person name="Cichocki N."/>
            <person name="Veneault-Fourrey C."/>
            <person name="LaButti K."/>
            <person name="Lindquist E.A."/>
            <person name="Lipzen A."/>
            <person name="Lundell T."/>
            <person name="Morin E."/>
            <person name="Murat C."/>
            <person name="Riley R."/>
            <person name="Ohm R."/>
            <person name="Sun H."/>
            <person name="Tunlid A."/>
            <person name="Henrissat B."/>
            <person name="Grigoriev I.V."/>
            <person name="Hibbett D.S."/>
            <person name="Martin F."/>
        </authorList>
    </citation>
    <scope>NUCLEOTIDE SEQUENCE [LARGE SCALE GENOMIC DNA]</scope>
    <source>
        <strain evidence="1 2">FD-325 SS-3</strain>
    </source>
</reference>
<evidence type="ECO:0000313" key="1">
    <source>
        <dbReference type="EMBL" id="KII83690.1"/>
    </source>
</evidence>
<protein>
    <submittedName>
        <fullName evidence="1">Uncharacterized protein</fullName>
    </submittedName>
</protein>
<dbReference type="AlphaFoldDB" id="A0A0C9SWG9"/>
<gene>
    <name evidence="1" type="ORF">PLICRDRAFT_676977</name>
</gene>
<proteinExistence type="predicted"/>
<dbReference type="Proteomes" id="UP000053263">
    <property type="component" value="Unassembled WGS sequence"/>
</dbReference>
<evidence type="ECO:0000313" key="2">
    <source>
        <dbReference type="Proteomes" id="UP000053263"/>
    </source>
</evidence>
<feature type="non-terminal residue" evidence="1">
    <location>
        <position position="1"/>
    </location>
</feature>
<dbReference type="HOGENOM" id="CLU_2856012_0_0_1"/>
<name>A0A0C9SWG9_PLICR</name>
<sequence length="65" mass="6830">PWVQFPLQENVSPLGEGCARALLSPSSFDTPTRAQPKSHSLGKLPVLVRGSALVRTSATMSPVGT</sequence>
<accession>A0A0C9SWG9</accession>
<dbReference type="EMBL" id="KN832575">
    <property type="protein sequence ID" value="KII83690.1"/>
    <property type="molecule type" value="Genomic_DNA"/>
</dbReference>